<dbReference type="Gene3D" id="1.20.1260.10">
    <property type="match status" value="1"/>
</dbReference>
<gene>
    <name evidence="2" type="ordered locus">Plabr_1811</name>
</gene>
<dbReference type="HOGENOM" id="CLU_1702927_0_0_0"/>
<organism evidence="2 3">
    <name type="scientific">Rubinisphaera brasiliensis (strain ATCC 49424 / DSM 5305 / JCM 21570 / IAM 15109 / NBRC 103401 / IFAM 1448)</name>
    <name type="common">Planctomyces brasiliensis</name>
    <dbReference type="NCBI Taxonomy" id="756272"/>
    <lineage>
        <taxon>Bacteria</taxon>
        <taxon>Pseudomonadati</taxon>
        <taxon>Planctomycetota</taxon>
        <taxon>Planctomycetia</taxon>
        <taxon>Planctomycetales</taxon>
        <taxon>Planctomycetaceae</taxon>
        <taxon>Rubinisphaera</taxon>
    </lineage>
</organism>
<protein>
    <recommendedName>
        <fullName evidence="1">DUF2383 domain-containing protein</fullName>
    </recommendedName>
</protein>
<dbReference type="EMBL" id="CP002546">
    <property type="protein sequence ID" value="ADY59421.1"/>
    <property type="molecule type" value="Genomic_DNA"/>
</dbReference>
<proteinExistence type="predicted"/>
<dbReference type="AlphaFoldDB" id="F0SG79"/>
<feature type="domain" description="DUF2383" evidence="1">
    <location>
        <begin position="11"/>
        <end position="118"/>
    </location>
</feature>
<dbReference type="RefSeq" id="WP_013628148.1">
    <property type="nucleotide sequence ID" value="NC_015174.1"/>
</dbReference>
<keyword evidence="3" id="KW-1185">Reference proteome</keyword>
<dbReference type="NCBIfam" id="TIGR02284">
    <property type="entry name" value="PA2169 family four-helix-bundle protein"/>
    <property type="match status" value="1"/>
</dbReference>
<dbReference type="Pfam" id="PF09537">
    <property type="entry name" value="DUF2383"/>
    <property type="match status" value="1"/>
</dbReference>
<accession>F0SG79</accession>
<dbReference type="Proteomes" id="UP000006860">
    <property type="component" value="Chromosome"/>
</dbReference>
<name>F0SG79_RUBBR</name>
<sequence length="154" mass="17850">MATHLHFRPQTLTQLAELVRLNNDSATGFRDAAEHFTDGILVCELRDMAAQRELQANSLREFVTDVPEQQCHRGSYRAVLRRYLQDARNQFYEGTDRDVLASIEQAEEYILSAYEHLLDGVSGTQVTEMLMTHIEHIKLDQEMLKELRDYVHEA</sequence>
<evidence type="ECO:0000259" key="1">
    <source>
        <dbReference type="Pfam" id="PF09537"/>
    </source>
</evidence>
<dbReference type="STRING" id="756272.Plabr_1811"/>
<dbReference type="InterPro" id="IPR012347">
    <property type="entry name" value="Ferritin-like"/>
</dbReference>
<dbReference type="InterPro" id="IPR019052">
    <property type="entry name" value="DUF2383"/>
</dbReference>
<dbReference type="KEGG" id="pbs:Plabr_1811"/>
<dbReference type="InterPro" id="IPR011971">
    <property type="entry name" value="CHP02284"/>
</dbReference>
<evidence type="ECO:0000313" key="3">
    <source>
        <dbReference type="Proteomes" id="UP000006860"/>
    </source>
</evidence>
<reference evidence="3" key="1">
    <citation type="submission" date="2011-02" db="EMBL/GenBank/DDBJ databases">
        <title>The complete genome of Planctomyces brasiliensis DSM 5305.</title>
        <authorList>
            <person name="Lucas S."/>
            <person name="Copeland A."/>
            <person name="Lapidus A."/>
            <person name="Bruce D."/>
            <person name="Goodwin L."/>
            <person name="Pitluck S."/>
            <person name="Kyrpides N."/>
            <person name="Mavromatis K."/>
            <person name="Pagani I."/>
            <person name="Ivanova N."/>
            <person name="Ovchinnikova G."/>
            <person name="Lu M."/>
            <person name="Detter J.C."/>
            <person name="Han C."/>
            <person name="Land M."/>
            <person name="Hauser L."/>
            <person name="Markowitz V."/>
            <person name="Cheng J.-F."/>
            <person name="Hugenholtz P."/>
            <person name="Woyke T."/>
            <person name="Wu D."/>
            <person name="Tindall B."/>
            <person name="Pomrenke H.G."/>
            <person name="Brambilla E."/>
            <person name="Klenk H.-P."/>
            <person name="Eisen J.A."/>
        </authorList>
    </citation>
    <scope>NUCLEOTIDE SEQUENCE [LARGE SCALE GENOMIC DNA]</scope>
    <source>
        <strain evidence="3">ATCC 49424 / DSM 5305 / JCM 21570 / NBRC 103401 / IFAM 1448</strain>
    </source>
</reference>
<evidence type="ECO:0000313" key="2">
    <source>
        <dbReference type="EMBL" id="ADY59421.1"/>
    </source>
</evidence>